<dbReference type="InterPro" id="IPR051083">
    <property type="entry name" value="GrpII_Intron_Splice-Mob/Def"/>
</dbReference>
<dbReference type="Proteomes" id="UP000242699">
    <property type="component" value="Unassembled WGS sequence"/>
</dbReference>
<dbReference type="InterPro" id="IPR030931">
    <property type="entry name" value="Group_II_RT_mat"/>
</dbReference>
<dbReference type="PANTHER" id="PTHR34047:SF8">
    <property type="entry name" value="PROTEIN YKFC"/>
    <property type="match status" value="1"/>
</dbReference>
<proteinExistence type="predicted"/>
<sequence>MVRHQRGATMSPQLDDIAYRAKDQPHARFTALAHHLTAEFLEETWQHLNQHGAPGLSGETMAAYHSVRGPRIQALVDRLKAHTYRVPPIRRVYIPKPGQPLKSRPLGIPEVEDRLLQAAVNRLLQPIYEADFCEESYGFRPRRSPHDALAELSTIMMTRPIQWVFEADIRGFFDHLQHAWLMRMLAERIGDPGVLRLIEKWLHAPIVEPDGRQTRPTEGAPQGGPLSPLLGNVYLHYALDLWFKKAVQPACRGEAQLIRFADDFVVLFAREDDARHFATTLPPRLAKFGLELAPEKTRLIPFGKRAGNASECRGERPEHFDFLGFTHFGARSRTGRWGLQRRPTAKSRHKFLLKVTGELHRLMHAGVLAQQRYLTQALRGFYGYFGYPGCSPALETIRYQVSYAWYQVLRRRSQRSHQTKTWYFGQRWFWLPGVTLRPRRTMAR</sequence>
<dbReference type="EMBL" id="PXYT01000030">
    <property type="protein sequence ID" value="PSR26979.1"/>
    <property type="molecule type" value="Genomic_DNA"/>
</dbReference>
<dbReference type="InterPro" id="IPR043502">
    <property type="entry name" value="DNA/RNA_pol_sf"/>
</dbReference>
<feature type="domain" description="Reverse transcriptase" evidence="1">
    <location>
        <begin position="75"/>
        <end position="327"/>
    </location>
</feature>
<dbReference type="AlphaFoldDB" id="A0A2T2WXL3"/>
<dbReference type="Pfam" id="PF00078">
    <property type="entry name" value="RVT_1"/>
    <property type="match status" value="1"/>
</dbReference>
<evidence type="ECO:0000313" key="3">
    <source>
        <dbReference type="Proteomes" id="UP000242699"/>
    </source>
</evidence>
<keyword evidence="2" id="KW-0548">Nucleotidyltransferase</keyword>
<organism evidence="2 3">
    <name type="scientific">Sulfobacillus benefaciens</name>
    <dbReference type="NCBI Taxonomy" id="453960"/>
    <lineage>
        <taxon>Bacteria</taxon>
        <taxon>Bacillati</taxon>
        <taxon>Bacillota</taxon>
        <taxon>Clostridia</taxon>
        <taxon>Eubacteriales</taxon>
        <taxon>Clostridiales Family XVII. Incertae Sedis</taxon>
        <taxon>Sulfobacillus</taxon>
    </lineage>
</organism>
<keyword evidence="2" id="KW-0808">Transferase</keyword>
<evidence type="ECO:0000313" key="2">
    <source>
        <dbReference type="EMBL" id="PSR26979.1"/>
    </source>
</evidence>
<keyword evidence="2" id="KW-0695">RNA-directed DNA polymerase</keyword>
<dbReference type="PROSITE" id="PS50878">
    <property type="entry name" value="RT_POL"/>
    <property type="match status" value="1"/>
</dbReference>
<accession>A0A2T2WXL3</accession>
<gene>
    <name evidence="2" type="primary">ltrA</name>
    <name evidence="2" type="ORF">C7B43_12480</name>
</gene>
<dbReference type="InterPro" id="IPR000477">
    <property type="entry name" value="RT_dom"/>
</dbReference>
<evidence type="ECO:0000259" key="1">
    <source>
        <dbReference type="PROSITE" id="PS50878"/>
    </source>
</evidence>
<reference evidence="2 3" key="1">
    <citation type="journal article" date="2014" name="BMC Genomics">
        <title>Comparison of environmental and isolate Sulfobacillus genomes reveals diverse carbon, sulfur, nitrogen, and hydrogen metabolisms.</title>
        <authorList>
            <person name="Justice N.B."/>
            <person name="Norman A."/>
            <person name="Brown C.T."/>
            <person name="Singh A."/>
            <person name="Thomas B.C."/>
            <person name="Banfield J.F."/>
        </authorList>
    </citation>
    <scope>NUCLEOTIDE SEQUENCE [LARGE SCALE GENOMIC DNA]</scope>
    <source>
        <strain evidence="2">AMDSBA1</strain>
    </source>
</reference>
<dbReference type="PANTHER" id="PTHR34047">
    <property type="entry name" value="NUCLEAR INTRON MATURASE 1, MITOCHONDRIAL-RELATED"/>
    <property type="match status" value="1"/>
</dbReference>
<dbReference type="CDD" id="cd01651">
    <property type="entry name" value="RT_G2_intron"/>
    <property type="match status" value="1"/>
</dbReference>
<protein>
    <submittedName>
        <fullName evidence="2">Group II intron reverse transcriptase/maturase</fullName>
    </submittedName>
</protein>
<name>A0A2T2WXL3_9FIRM</name>
<comment type="caution">
    <text evidence="2">The sequence shown here is derived from an EMBL/GenBank/DDBJ whole genome shotgun (WGS) entry which is preliminary data.</text>
</comment>
<dbReference type="GO" id="GO:0003964">
    <property type="term" value="F:RNA-directed DNA polymerase activity"/>
    <property type="evidence" value="ECO:0007669"/>
    <property type="project" value="UniProtKB-KW"/>
</dbReference>
<dbReference type="NCBIfam" id="TIGR04416">
    <property type="entry name" value="group_II_RT_mat"/>
    <property type="match status" value="1"/>
</dbReference>
<dbReference type="SUPFAM" id="SSF56672">
    <property type="entry name" value="DNA/RNA polymerases"/>
    <property type="match status" value="1"/>
</dbReference>